<keyword evidence="5" id="KW-0106">Calcium</keyword>
<dbReference type="PIRSF" id="PIRSF001227">
    <property type="entry name" value="Pen_acylase"/>
    <property type="match status" value="1"/>
</dbReference>
<evidence type="ECO:0000256" key="2">
    <source>
        <dbReference type="ARBA" id="ARBA00022801"/>
    </source>
</evidence>
<protein>
    <recommendedName>
        <fullName evidence="8">Penicillin acylase family protein</fullName>
    </recommendedName>
</protein>
<dbReference type="OrthoDB" id="9760084at2"/>
<dbReference type="Gene3D" id="1.10.1400.10">
    <property type="match status" value="1"/>
</dbReference>
<dbReference type="Pfam" id="PF01804">
    <property type="entry name" value="Penicil_amidase"/>
    <property type="match status" value="1"/>
</dbReference>
<dbReference type="Gene3D" id="2.30.120.10">
    <property type="match status" value="1"/>
</dbReference>
<dbReference type="RefSeq" id="WP_109907081.1">
    <property type="nucleotide sequence ID" value="NZ_QGLE01000009.1"/>
</dbReference>
<dbReference type="PANTHER" id="PTHR34218:SF4">
    <property type="entry name" value="ACYL-HOMOSERINE LACTONE ACYLASE QUIP"/>
    <property type="match status" value="1"/>
</dbReference>
<dbReference type="GO" id="GO:0017000">
    <property type="term" value="P:antibiotic biosynthetic process"/>
    <property type="evidence" value="ECO:0007669"/>
    <property type="project" value="InterPro"/>
</dbReference>
<keyword evidence="7" id="KW-1185">Reference proteome</keyword>
<evidence type="ECO:0000256" key="1">
    <source>
        <dbReference type="ARBA" id="ARBA00006586"/>
    </source>
</evidence>
<name>A0A317E009_9PROT</name>
<reference evidence="6 7" key="1">
    <citation type="submission" date="2018-05" db="EMBL/GenBank/DDBJ databases">
        <title>Zavarzinia sp. HR-AS.</title>
        <authorList>
            <person name="Lee Y."/>
            <person name="Jeon C.O."/>
        </authorList>
    </citation>
    <scope>NUCLEOTIDE SEQUENCE [LARGE SCALE GENOMIC DNA]</scope>
    <source>
        <strain evidence="6 7">HR-AS</strain>
    </source>
</reference>
<organism evidence="6 7">
    <name type="scientific">Zavarzinia aquatilis</name>
    <dbReference type="NCBI Taxonomy" id="2211142"/>
    <lineage>
        <taxon>Bacteria</taxon>
        <taxon>Pseudomonadati</taxon>
        <taxon>Pseudomonadota</taxon>
        <taxon>Alphaproteobacteria</taxon>
        <taxon>Rhodospirillales</taxon>
        <taxon>Zavarziniaceae</taxon>
        <taxon>Zavarzinia</taxon>
    </lineage>
</organism>
<feature type="active site" description="Nucleophile" evidence="4">
    <location>
        <position position="230"/>
    </location>
</feature>
<dbReference type="Proteomes" id="UP000245461">
    <property type="component" value="Unassembled WGS sequence"/>
</dbReference>
<dbReference type="PANTHER" id="PTHR34218">
    <property type="entry name" value="PEPTIDASE S45 PENICILLIN AMIDASE"/>
    <property type="match status" value="1"/>
</dbReference>
<dbReference type="GO" id="GO:0046872">
    <property type="term" value="F:metal ion binding"/>
    <property type="evidence" value="ECO:0007669"/>
    <property type="project" value="UniProtKB-KW"/>
</dbReference>
<evidence type="ECO:0008006" key="8">
    <source>
        <dbReference type="Google" id="ProtNLM"/>
    </source>
</evidence>
<keyword evidence="3" id="KW-0865">Zymogen</keyword>
<comment type="cofactor">
    <cofactor evidence="5">
        <name>Ca(2+)</name>
        <dbReference type="ChEBI" id="CHEBI:29108"/>
    </cofactor>
    <text evidence="5">Binds 1 Ca(2+) ion per dimer.</text>
</comment>
<keyword evidence="2" id="KW-0378">Hydrolase</keyword>
<keyword evidence="5" id="KW-0479">Metal-binding</keyword>
<feature type="binding site" evidence="5">
    <location>
        <position position="305"/>
    </location>
    <ligand>
        <name>Ca(2+)</name>
        <dbReference type="ChEBI" id="CHEBI:29108"/>
    </ligand>
</feature>
<sequence length="735" mass="78299">MEKLWGAVVGTALVLRTMFSTPPRRLALDARLALVARTAPLARPLNIRWDERQIPVIEAETDADLFTGLGLVHAHLRLGQIEIMRRVALGRVAEMAGPLALGLDRSLRLFGFRDAGPATIAAMPAETRRLIGCFLEGYNHQLMNGGELPPECAPLAIGREPWNLADFLAYSRLMAADSHWLSWGRLLKARDRLPGDEWAALWRRLKAAGISAPAVDGAGALLGGRAGLGSNSFAVSGKRTESGAGLIASDPHLAIGLPSPVMAVGVASPGFHAAGLMMPGLPFFPVGRNRNLAWGGTNLYAQTSDLFDAADLPIETTTEVFRVRGGRDRVLPLRRCALGPIVSDGPLLASKSTLALRWTGHGAGEEFTAMLAAARARTAEDFRAALDGFALPGLNITHAGRDGRIGHLRAVHVPRLRAGDPADLVLPPAAAWPLADLARGRDLPSSLDPAKGVVVSANEPPPPGGIAIGHFFAPRDRAERIAQLLAARDRIGPDDLRRIQRDVVHAPALALRDLLLDLGAGSGRKPAAQRLFDLIAGWNGAYDAGSAGAAAFEVTLALLARRATGPLQRAAYDALRQSRRLIAEDLQALPRETLVPAFEKALAKAARRLPPGTVWGDIHRLRPGHFLSGLPRIGRYFRAADLSSPGGNDTVAKAAFGLACGRHHVGFGAAVRHLADLGDEDGHFVCLLGGQDGWFGSTTAMDQIALWQAGGSVQLPLRPETVARLFTRVTRIEPL</sequence>
<dbReference type="InterPro" id="IPR002692">
    <property type="entry name" value="S45"/>
</dbReference>
<dbReference type="AlphaFoldDB" id="A0A317E009"/>
<dbReference type="InterPro" id="IPR023343">
    <property type="entry name" value="Penicillin_amidase_dom1"/>
</dbReference>
<dbReference type="Gene3D" id="3.60.20.10">
    <property type="entry name" value="Glutamine Phosphoribosylpyrophosphate, subunit 1, domain 1"/>
    <property type="match status" value="1"/>
</dbReference>
<comment type="caution">
    <text evidence="6">The sequence shown here is derived from an EMBL/GenBank/DDBJ whole genome shotgun (WGS) entry which is preliminary data.</text>
</comment>
<evidence type="ECO:0000256" key="4">
    <source>
        <dbReference type="PIRSR" id="PIRSR001227-1"/>
    </source>
</evidence>
<dbReference type="EMBL" id="QGLE01000009">
    <property type="protein sequence ID" value="PWR20407.1"/>
    <property type="molecule type" value="Genomic_DNA"/>
</dbReference>
<dbReference type="InterPro" id="IPR043146">
    <property type="entry name" value="Penicillin_amidase_N_B-knob"/>
</dbReference>
<evidence type="ECO:0000256" key="3">
    <source>
        <dbReference type="ARBA" id="ARBA00023145"/>
    </source>
</evidence>
<evidence type="ECO:0000256" key="5">
    <source>
        <dbReference type="PIRSR" id="PIRSR001227-2"/>
    </source>
</evidence>
<gene>
    <name evidence="6" type="ORF">DKG74_15500</name>
</gene>
<dbReference type="InterPro" id="IPR014395">
    <property type="entry name" value="Pen/GL7ACA/AHL_acylase"/>
</dbReference>
<proteinExistence type="inferred from homology"/>
<dbReference type="Gene3D" id="1.10.439.10">
    <property type="entry name" value="Penicillin Amidohydrolase, domain 1"/>
    <property type="match status" value="1"/>
</dbReference>
<evidence type="ECO:0000313" key="7">
    <source>
        <dbReference type="Proteomes" id="UP000245461"/>
    </source>
</evidence>
<evidence type="ECO:0000313" key="6">
    <source>
        <dbReference type="EMBL" id="PWR20407.1"/>
    </source>
</evidence>
<comment type="similarity">
    <text evidence="1">Belongs to the peptidase S45 family.</text>
</comment>
<dbReference type="InterPro" id="IPR043147">
    <property type="entry name" value="Penicillin_amidase_A-knob"/>
</dbReference>
<dbReference type="GO" id="GO:0016811">
    <property type="term" value="F:hydrolase activity, acting on carbon-nitrogen (but not peptide) bonds, in linear amides"/>
    <property type="evidence" value="ECO:0007669"/>
    <property type="project" value="InterPro"/>
</dbReference>
<accession>A0A317E009</accession>
<dbReference type="SUPFAM" id="SSF56235">
    <property type="entry name" value="N-terminal nucleophile aminohydrolases (Ntn hydrolases)"/>
    <property type="match status" value="1"/>
</dbReference>
<dbReference type="InterPro" id="IPR029055">
    <property type="entry name" value="Ntn_hydrolases_N"/>
</dbReference>